<protein>
    <recommendedName>
        <fullName evidence="3">DUF3467 domain-containing protein</fullName>
    </recommendedName>
</protein>
<dbReference type="InterPro" id="IPR021857">
    <property type="entry name" value="DUF3467"/>
</dbReference>
<proteinExistence type="predicted"/>
<reference evidence="1 2" key="1">
    <citation type="submission" date="2016-10" db="EMBL/GenBank/DDBJ databases">
        <authorList>
            <person name="Varghese N."/>
            <person name="Submissions S."/>
        </authorList>
    </citation>
    <scope>NUCLEOTIDE SEQUENCE [LARGE SCALE GENOMIC DNA]</scope>
    <source>
        <strain evidence="1 2">DSM 11449</strain>
    </source>
</reference>
<dbReference type="EMBL" id="FNND01000003">
    <property type="protein sequence ID" value="SDW61214.1"/>
    <property type="molecule type" value="Genomic_DNA"/>
</dbReference>
<evidence type="ECO:0000313" key="1">
    <source>
        <dbReference type="EMBL" id="SDW61214.1"/>
    </source>
</evidence>
<dbReference type="RefSeq" id="WP_016420391.1">
    <property type="nucleotide sequence ID" value="NZ_FNND01000003.1"/>
</dbReference>
<keyword evidence="2" id="KW-1185">Reference proteome</keyword>
<comment type="caution">
    <text evidence="1">The sequence shown here is derived from an EMBL/GenBank/DDBJ whole genome shotgun (WGS) entry which is preliminary data.</text>
</comment>
<gene>
    <name evidence="1" type="ORF">SAMN05444420_1032</name>
</gene>
<evidence type="ECO:0008006" key="3">
    <source>
        <dbReference type="Google" id="ProtNLM"/>
    </source>
</evidence>
<dbReference type="GeneID" id="85017060"/>
<name>A0A1H2UZZ3_9FLAO</name>
<dbReference type="AlphaFoldDB" id="A0A1H2UZZ3"/>
<evidence type="ECO:0000313" key="2">
    <source>
        <dbReference type="Proteomes" id="UP000182771"/>
    </source>
</evidence>
<accession>A0A1H2UZZ3</accession>
<dbReference type="Proteomes" id="UP000182771">
    <property type="component" value="Unassembled WGS sequence"/>
</dbReference>
<sequence length="101" mass="11405">MEKVTKREINIEIDDKVAAGIYSNMVVVNHSDTEFVLDFISIMPGMPKARVQSRVIMTPSQAKQLMQNLSTNLYQYEHDKELPTDEEVFGKQAHFSGSGEA</sequence>
<dbReference type="OrthoDB" id="9813817at2"/>
<organism evidence="1 2">
    <name type="scientific">Capnocytophaga granulosa</name>
    <dbReference type="NCBI Taxonomy" id="45242"/>
    <lineage>
        <taxon>Bacteria</taxon>
        <taxon>Pseudomonadati</taxon>
        <taxon>Bacteroidota</taxon>
        <taxon>Flavobacteriia</taxon>
        <taxon>Flavobacteriales</taxon>
        <taxon>Flavobacteriaceae</taxon>
        <taxon>Capnocytophaga</taxon>
    </lineage>
</organism>
<dbReference type="Pfam" id="PF11950">
    <property type="entry name" value="DUF3467"/>
    <property type="match status" value="1"/>
</dbReference>